<gene>
    <name evidence="2" type="ORF">B0T16DRAFT_400001</name>
</gene>
<dbReference type="Proteomes" id="UP001174936">
    <property type="component" value="Unassembled WGS sequence"/>
</dbReference>
<keyword evidence="1" id="KW-0812">Transmembrane</keyword>
<dbReference type="AlphaFoldDB" id="A0AA39YRE5"/>
<proteinExistence type="predicted"/>
<keyword evidence="1" id="KW-1133">Transmembrane helix</keyword>
<sequence length="75" mass="8361">MVYVWDALLTLSAREGERVMLQTGGYVGAAVAVPLYYMIHLGERWRGIMVIRLGIPFMHVGFLLGLLIAYIFGSS</sequence>
<keyword evidence="1" id="KW-0472">Membrane</keyword>
<evidence type="ECO:0000313" key="3">
    <source>
        <dbReference type="Proteomes" id="UP001174936"/>
    </source>
</evidence>
<feature type="transmembrane region" description="Helical" evidence="1">
    <location>
        <begin position="20"/>
        <end position="39"/>
    </location>
</feature>
<reference evidence="2" key="1">
    <citation type="submission" date="2023-06" db="EMBL/GenBank/DDBJ databases">
        <title>Genome-scale phylogeny and comparative genomics of the fungal order Sordariales.</title>
        <authorList>
            <consortium name="Lawrence Berkeley National Laboratory"/>
            <person name="Hensen N."/>
            <person name="Bonometti L."/>
            <person name="Westerberg I."/>
            <person name="Brannstrom I.O."/>
            <person name="Guillou S."/>
            <person name="Cros-Aarteil S."/>
            <person name="Calhoun S."/>
            <person name="Haridas S."/>
            <person name="Kuo A."/>
            <person name="Mondo S."/>
            <person name="Pangilinan J."/>
            <person name="Riley R."/>
            <person name="Labutti K."/>
            <person name="Andreopoulos B."/>
            <person name="Lipzen A."/>
            <person name="Chen C."/>
            <person name="Yanf M."/>
            <person name="Daum C."/>
            <person name="Ng V."/>
            <person name="Clum A."/>
            <person name="Steindorff A."/>
            <person name="Ohm R."/>
            <person name="Martin F."/>
            <person name="Silar P."/>
            <person name="Natvig D."/>
            <person name="Lalanne C."/>
            <person name="Gautier V."/>
            <person name="Ament-Velasquez S.L."/>
            <person name="Kruys A."/>
            <person name="Hutchinson M.I."/>
            <person name="Powell A.J."/>
            <person name="Barry K."/>
            <person name="Miller A.N."/>
            <person name="Grigoriev I.V."/>
            <person name="Debuchy R."/>
            <person name="Gladieux P."/>
            <person name="Thoren M.H."/>
            <person name="Johannesson H."/>
        </authorList>
    </citation>
    <scope>NUCLEOTIDE SEQUENCE</scope>
    <source>
        <strain evidence="2">SMH2532-1</strain>
    </source>
</reference>
<keyword evidence="3" id="KW-1185">Reference proteome</keyword>
<name>A0AA39YRE5_9PEZI</name>
<evidence type="ECO:0000256" key="1">
    <source>
        <dbReference type="SAM" id="Phobius"/>
    </source>
</evidence>
<organism evidence="2 3">
    <name type="scientific">Cercophora newfieldiana</name>
    <dbReference type="NCBI Taxonomy" id="92897"/>
    <lineage>
        <taxon>Eukaryota</taxon>
        <taxon>Fungi</taxon>
        <taxon>Dikarya</taxon>
        <taxon>Ascomycota</taxon>
        <taxon>Pezizomycotina</taxon>
        <taxon>Sordariomycetes</taxon>
        <taxon>Sordariomycetidae</taxon>
        <taxon>Sordariales</taxon>
        <taxon>Lasiosphaeriaceae</taxon>
        <taxon>Cercophora</taxon>
    </lineage>
</organism>
<protein>
    <submittedName>
        <fullName evidence="2">Uncharacterized protein</fullName>
    </submittedName>
</protein>
<feature type="transmembrane region" description="Helical" evidence="1">
    <location>
        <begin position="51"/>
        <end position="72"/>
    </location>
</feature>
<dbReference type="EMBL" id="JAULSV010000001">
    <property type="protein sequence ID" value="KAK0656710.1"/>
    <property type="molecule type" value="Genomic_DNA"/>
</dbReference>
<accession>A0AA39YRE5</accession>
<evidence type="ECO:0000313" key="2">
    <source>
        <dbReference type="EMBL" id="KAK0656710.1"/>
    </source>
</evidence>
<comment type="caution">
    <text evidence="2">The sequence shown here is derived from an EMBL/GenBank/DDBJ whole genome shotgun (WGS) entry which is preliminary data.</text>
</comment>